<evidence type="ECO:0000313" key="1">
    <source>
        <dbReference type="EMBL" id="PSN64732.1"/>
    </source>
</evidence>
<gene>
    <name evidence="1" type="ORF">BS50DRAFT_80475</name>
</gene>
<dbReference type="AlphaFoldDB" id="A0A2T2NH22"/>
<name>A0A2T2NH22_CORCC</name>
<accession>A0A2T2NH22</accession>
<protein>
    <submittedName>
        <fullName evidence="1">Uncharacterized protein</fullName>
    </submittedName>
</protein>
<reference evidence="1 2" key="1">
    <citation type="journal article" date="2018" name="Front. Microbiol.">
        <title>Genome-Wide Analysis of Corynespora cassiicola Leaf Fall Disease Putative Effectors.</title>
        <authorList>
            <person name="Lopez D."/>
            <person name="Ribeiro S."/>
            <person name="Label P."/>
            <person name="Fumanal B."/>
            <person name="Venisse J.S."/>
            <person name="Kohler A."/>
            <person name="de Oliveira R.R."/>
            <person name="Labutti K."/>
            <person name="Lipzen A."/>
            <person name="Lail K."/>
            <person name="Bauer D."/>
            <person name="Ohm R.A."/>
            <person name="Barry K.W."/>
            <person name="Spatafora J."/>
            <person name="Grigoriev I.V."/>
            <person name="Martin F.M."/>
            <person name="Pujade-Renaud V."/>
        </authorList>
    </citation>
    <scope>NUCLEOTIDE SEQUENCE [LARGE SCALE GENOMIC DNA]</scope>
    <source>
        <strain evidence="1 2">Philippines</strain>
    </source>
</reference>
<keyword evidence="2" id="KW-1185">Reference proteome</keyword>
<proteinExistence type="predicted"/>
<dbReference type="EMBL" id="KZ678138">
    <property type="protein sequence ID" value="PSN64732.1"/>
    <property type="molecule type" value="Genomic_DNA"/>
</dbReference>
<dbReference type="Proteomes" id="UP000240883">
    <property type="component" value="Unassembled WGS sequence"/>
</dbReference>
<evidence type="ECO:0000313" key="2">
    <source>
        <dbReference type="Proteomes" id="UP000240883"/>
    </source>
</evidence>
<organism evidence="1 2">
    <name type="scientific">Corynespora cassiicola Philippines</name>
    <dbReference type="NCBI Taxonomy" id="1448308"/>
    <lineage>
        <taxon>Eukaryota</taxon>
        <taxon>Fungi</taxon>
        <taxon>Dikarya</taxon>
        <taxon>Ascomycota</taxon>
        <taxon>Pezizomycotina</taxon>
        <taxon>Dothideomycetes</taxon>
        <taxon>Pleosporomycetidae</taxon>
        <taxon>Pleosporales</taxon>
        <taxon>Corynesporascaceae</taxon>
        <taxon>Corynespora</taxon>
    </lineage>
</organism>
<sequence length="215" mass="23731">MIFSMRDHQSNYIMLDSDKPVHSFRWSVLPSLCVGFGLQDHTQIYQLDIESPFFAFSALKLLSVVTSTGLPMSVAHAFSSFGRGSFCCFSRHLEHLPSVFPKKSGPKKDLFQPSLCRVLCILHPPSPLRHGSSGLTDIWPPHVWECSCMCGIKPLIFGQSCMLMYVNLALNLTKSIARASVSFSPGFVGADNGNAKLILMCLGPGVDIKELYAQM</sequence>